<accession>A0A6L2LP61</accession>
<dbReference type="PANTHER" id="PTHR15600:SF42">
    <property type="entry name" value="SACSIN"/>
    <property type="match status" value="1"/>
</dbReference>
<dbReference type="EMBL" id="BKCJ010004727">
    <property type="protein sequence ID" value="GEU62757.1"/>
    <property type="molecule type" value="Genomic_DNA"/>
</dbReference>
<dbReference type="GO" id="GO:0030544">
    <property type="term" value="F:Hsp70 protein binding"/>
    <property type="evidence" value="ECO:0007669"/>
    <property type="project" value="TreeGrafter"/>
</dbReference>
<evidence type="ECO:0000313" key="1">
    <source>
        <dbReference type="EMBL" id="GEU62757.1"/>
    </source>
</evidence>
<organism evidence="1">
    <name type="scientific">Tanacetum cinerariifolium</name>
    <name type="common">Dalmatian daisy</name>
    <name type="synonym">Chrysanthemum cinerariifolium</name>
    <dbReference type="NCBI Taxonomy" id="118510"/>
    <lineage>
        <taxon>Eukaryota</taxon>
        <taxon>Viridiplantae</taxon>
        <taxon>Streptophyta</taxon>
        <taxon>Embryophyta</taxon>
        <taxon>Tracheophyta</taxon>
        <taxon>Spermatophyta</taxon>
        <taxon>Magnoliopsida</taxon>
        <taxon>eudicotyledons</taxon>
        <taxon>Gunneridae</taxon>
        <taxon>Pentapetalae</taxon>
        <taxon>asterids</taxon>
        <taxon>campanulids</taxon>
        <taxon>Asterales</taxon>
        <taxon>Asteraceae</taxon>
        <taxon>Asteroideae</taxon>
        <taxon>Anthemideae</taxon>
        <taxon>Anthemidinae</taxon>
        <taxon>Tanacetum</taxon>
    </lineage>
</organism>
<name>A0A6L2LP61_TANCI</name>
<dbReference type="InterPro" id="IPR052972">
    <property type="entry name" value="Sacsin_chaperone_reg"/>
</dbReference>
<comment type="caution">
    <text evidence="1">The sequence shown here is derived from an EMBL/GenBank/DDBJ whole genome shotgun (WGS) entry which is preliminary data.</text>
</comment>
<reference evidence="1" key="1">
    <citation type="journal article" date="2019" name="Sci. Rep.">
        <title>Draft genome of Tanacetum cinerariifolium, the natural source of mosquito coil.</title>
        <authorList>
            <person name="Yamashiro T."/>
            <person name="Shiraishi A."/>
            <person name="Satake H."/>
            <person name="Nakayama K."/>
        </authorList>
    </citation>
    <scope>NUCLEOTIDE SEQUENCE</scope>
</reference>
<dbReference type="PANTHER" id="PTHR15600">
    <property type="entry name" value="SACSIN"/>
    <property type="match status" value="1"/>
</dbReference>
<gene>
    <name evidence="1" type="ORF">Tci_034735</name>
</gene>
<sequence length="298" mass="34114">MGCIVSKTVPANKYVRKQPNKSGKELSGTSNTLLELYTEEYIAYGPESIERMLLRFLGLWRDCVYSWGALQLRSPPPFTIVHKHLKGVRLTESSFLAIEDAVVEVLQYLELIWNTLSSSDIRKLRELQFIPVGNSTYWVDPVCIYCHPKVDFFPLAFELPSRYQPFIKILKELGLHDMLSVSSAMSSLSGFHKYYGYERLCPNTLRGVIELLNFVFNETIDQQKSDGFNLESKLVVPDESCRLVHPNACVYIDPYGSQYVKYAESLKLTFVHHDVSERLCFAFGVLYPGRPRVVTGFL</sequence>
<dbReference type="AlphaFoldDB" id="A0A6L2LP61"/>
<protein>
    <submittedName>
        <fullName evidence="1">Uncharacterized protein</fullName>
    </submittedName>
</protein>
<proteinExistence type="predicted"/>